<dbReference type="PANTHER" id="PTHR40903">
    <property type="entry name" value="GLYCINE-RICH CELL WALL STRUCTURAL PROTEIN 1-LIKE"/>
    <property type="match status" value="1"/>
</dbReference>
<feature type="transmembrane region" description="Helical" evidence="3">
    <location>
        <begin position="58"/>
        <end position="76"/>
    </location>
</feature>
<feature type="transmembrane region" description="Helical" evidence="3">
    <location>
        <begin position="32"/>
        <end position="52"/>
    </location>
</feature>
<keyword evidence="5" id="KW-1185">Reference proteome</keyword>
<organism evidence="4 5">
    <name type="scientific">Cytobacillus citreus</name>
    <dbReference type="NCBI Taxonomy" id="2833586"/>
    <lineage>
        <taxon>Bacteria</taxon>
        <taxon>Bacillati</taxon>
        <taxon>Bacillota</taxon>
        <taxon>Bacilli</taxon>
        <taxon>Bacillales</taxon>
        <taxon>Bacillaceae</taxon>
        <taxon>Cytobacillus</taxon>
    </lineage>
</organism>
<feature type="compositionally biased region" description="Low complexity" evidence="2">
    <location>
        <begin position="359"/>
        <end position="394"/>
    </location>
</feature>
<keyword evidence="3" id="KW-0472">Membrane</keyword>
<reference evidence="4 5" key="1">
    <citation type="submission" date="2021-05" db="EMBL/GenBank/DDBJ databases">
        <title>Novel Bacillus species.</title>
        <authorList>
            <person name="Liu G."/>
        </authorList>
    </citation>
    <scope>NUCLEOTIDE SEQUENCE [LARGE SCALE GENOMIC DNA]</scope>
    <source>
        <strain evidence="4 5">FJAT-49705</strain>
    </source>
</reference>
<feature type="compositionally biased region" description="Gly residues" evidence="2">
    <location>
        <begin position="395"/>
        <end position="434"/>
    </location>
</feature>
<dbReference type="EMBL" id="JAGYPM010000001">
    <property type="protein sequence ID" value="MBS4189197.1"/>
    <property type="molecule type" value="Genomic_DNA"/>
</dbReference>
<dbReference type="RefSeq" id="WP_213100664.1">
    <property type="nucleotide sequence ID" value="NZ_JAGYPM010000001.1"/>
</dbReference>
<feature type="region of interest" description="Disordered" evidence="2">
    <location>
        <begin position="348"/>
        <end position="478"/>
    </location>
</feature>
<evidence type="ECO:0000256" key="3">
    <source>
        <dbReference type="SAM" id="Phobius"/>
    </source>
</evidence>
<evidence type="ECO:0000313" key="4">
    <source>
        <dbReference type="EMBL" id="MBS4189197.1"/>
    </source>
</evidence>
<sequence length="522" mass="58041">MKQMEDRHQFEKLIKPIQRQLLFQLIFKEMQLLLIFAGVTSFLLLLIARILVIPFLKYYFILLIIVLLAIFIIRIWKNLPNMQNAVSIYNQFVPDDRVVTAFNFLKTDSIVAELQLADAVKNMKKSQDIVRKRKKKYLYPKWLLIFLVLTSGAVLLFFSPNEKINLAKKQEKEIKLVAETEKKLKEEIKKEKDPNVKKALKDALEKVAEQKSAEEALKELAKQKKELELKALKEKEKQLALENWKQELKNNGLTDLEKMLNQKNLAAIEKELAKLNEKWNELNEEQKNAFKQLAENEGQLTEEELEKLMDQIENALESEEFLAQLAAAQQALRNVGLAMQNQMAANGLPPGQLAFTPPGQSSQQGSGASGQQGASNSNGQQQGQNNQNPNKGNGNNSGNGNGNGNGTGAGSGSGSGSGSGNGQGLGGSAAGKGQGSRELLTIPNHLEGQTNIETDQGHLGEGNSAEQSEGTGPVLKGTIRPYSEVFGTYEKAYRQSTDRYKLPSDLEEIVKNYFTNIDPNKE</sequence>
<gene>
    <name evidence="4" type="ORF">KHA94_03055</name>
</gene>
<name>A0ABS5NN09_9BACI</name>
<feature type="transmembrane region" description="Helical" evidence="3">
    <location>
        <begin position="142"/>
        <end position="159"/>
    </location>
</feature>
<evidence type="ECO:0000256" key="1">
    <source>
        <dbReference type="SAM" id="Coils"/>
    </source>
</evidence>
<protein>
    <submittedName>
        <fullName evidence="4">Uncharacterized protein</fullName>
    </submittedName>
</protein>
<comment type="caution">
    <text evidence="4">The sequence shown here is derived from an EMBL/GenBank/DDBJ whole genome shotgun (WGS) entry which is preliminary data.</text>
</comment>
<keyword evidence="1" id="KW-0175">Coiled coil</keyword>
<feature type="coiled-coil region" evidence="1">
    <location>
        <begin position="167"/>
        <end position="325"/>
    </location>
</feature>
<proteinExistence type="predicted"/>
<keyword evidence="3" id="KW-1133">Transmembrane helix</keyword>
<dbReference type="Proteomes" id="UP000681027">
    <property type="component" value="Unassembled WGS sequence"/>
</dbReference>
<evidence type="ECO:0000256" key="2">
    <source>
        <dbReference type="SAM" id="MobiDB-lite"/>
    </source>
</evidence>
<accession>A0ABS5NN09</accession>
<dbReference type="PANTHER" id="PTHR40903:SF1">
    <property type="entry name" value="HYPHALLY REGULATED CELL WALL PROTEIN 3"/>
    <property type="match status" value="1"/>
</dbReference>
<evidence type="ECO:0000313" key="5">
    <source>
        <dbReference type="Proteomes" id="UP000681027"/>
    </source>
</evidence>
<keyword evidence="3" id="KW-0812">Transmembrane</keyword>